<keyword evidence="2" id="KW-1185">Reference proteome</keyword>
<dbReference type="EMBL" id="KV449059">
    <property type="protein sequence ID" value="OAX32279.1"/>
    <property type="molecule type" value="Genomic_DNA"/>
</dbReference>
<proteinExistence type="predicted"/>
<name>A0A1B7MI61_9AGAM</name>
<reference evidence="1 2" key="1">
    <citation type="submission" date="2016-06" db="EMBL/GenBank/DDBJ databases">
        <title>Comparative genomics of the ectomycorrhizal sister species Rhizopogon vinicolor and Rhizopogon vesiculosus (Basidiomycota: Boletales) reveals a divergence of the mating type B locus.</title>
        <authorList>
            <consortium name="DOE Joint Genome Institute"/>
            <person name="Mujic A.B."/>
            <person name="Kuo A."/>
            <person name="Tritt A."/>
            <person name="Lipzen A."/>
            <person name="Chen C."/>
            <person name="Johnson J."/>
            <person name="Sharma A."/>
            <person name="Barry K."/>
            <person name="Grigoriev I.V."/>
            <person name="Spatafora J.W."/>
        </authorList>
    </citation>
    <scope>NUCLEOTIDE SEQUENCE [LARGE SCALE GENOMIC DNA]</scope>
    <source>
        <strain evidence="1 2">AM-OR11-026</strain>
    </source>
</reference>
<accession>A0A1B7MI61</accession>
<dbReference type="Proteomes" id="UP000092154">
    <property type="component" value="Unassembled WGS sequence"/>
</dbReference>
<gene>
    <name evidence="1" type="ORF">K503DRAFT_805349</name>
</gene>
<dbReference type="InParanoid" id="A0A1B7MI61"/>
<sequence>MSVSYTVHLRLEKQSSPTNGALAGGPTDASAMQPCLDLSDHDLTASPISPPPAYCGSPFTPFYSSSVPDPHNAVPDDWMFCAQ</sequence>
<evidence type="ECO:0000313" key="2">
    <source>
        <dbReference type="Proteomes" id="UP000092154"/>
    </source>
</evidence>
<dbReference type="AlphaFoldDB" id="A0A1B7MI61"/>
<dbReference type="STRING" id="1314800.A0A1B7MI61"/>
<protein>
    <submittedName>
        <fullName evidence="1">Uncharacterized protein</fullName>
    </submittedName>
</protein>
<organism evidence="1 2">
    <name type="scientific">Rhizopogon vinicolor AM-OR11-026</name>
    <dbReference type="NCBI Taxonomy" id="1314800"/>
    <lineage>
        <taxon>Eukaryota</taxon>
        <taxon>Fungi</taxon>
        <taxon>Dikarya</taxon>
        <taxon>Basidiomycota</taxon>
        <taxon>Agaricomycotina</taxon>
        <taxon>Agaricomycetes</taxon>
        <taxon>Agaricomycetidae</taxon>
        <taxon>Boletales</taxon>
        <taxon>Suillineae</taxon>
        <taxon>Rhizopogonaceae</taxon>
        <taxon>Rhizopogon</taxon>
    </lineage>
</organism>
<evidence type="ECO:0000313" key="1">
    <source>
        <dbReference type="EMBL" id="OAX32279.1"/>
    </source>
</evidence>